<keyword evidence="5" id="KW-0539">Nucleus</keyword>
<protein>
    <recommendedName>
        <fullName evidence="6">BHLH domain-containing protein</fullName>
    </recommendedName>
</protein>
<evidence type="ECO:0000256" key="4">
    <source>
        <dbReference type="ARBA" id="ARBA00023163"/>
    </source>
</evidence>
<keyword evidence="4" id="KW-0804">Transcription</keyword>
<dbReference type="AlphaFoldDB" id="S8CJ04"/>
<reference evidence="7 8" key="1">
    <citation type="journal article" date="2013" name="BMC Genomics">
        <title>The miniature genome of a carnivorous plant Genlisea aurea contains a low number of genes and short non-coding sequences.</title>
        <authorList>
            <person name="Leushkin E.V."/>
            <person name="Sutormin R.A."/>
            <person name="Nabieva E.R."/>
            <person name="Penin A.A."/>
            <person name="Kondrashov A.S."/>
            <person name="Logacheva M.D."/>
        </authorList>
    </citation>
    <scope>NUCLEOTIDE SEQUENCE [LARGE SCALE GENOMIC DNA]</scope>
</reference>
<proteinExistence type="predicted"/>
<evidence type="ECO:0000256" key="3">
    <source>
        <dbReference type="ARBA" id="ARBA00023125"/>
    </source>
</evidence>
<evidence type="ECO:0000313" key="8">
    <source>
        <dbReference type="Proteomes" id="UP000015453"/>
    </source>
</evidence>
<name>S8CJ04_9LAMI</name>
<dbReference type="InterPro" id="IPR045239">
    <property type="entry name" value="bHLH95_bHLH"/>
</dbReference>
<dbReference type="InterPro" id="IPR045843">
    <property type="entry name" value="IND-like"/>
</dbReference>
<dbReference type="GO" id="GO:0003677">
    <property type="term" value="F:DNA binding"/>
    <property type="evidence" value="ECO:0007669"/>
    <property type="project" value="UniProtKB-KW"/>
</dbReference>
<dbReference type="CDD" id="cd11393">
    <property type="entry name" value="bHLH_AtbHLH_like"/>
    <property type="match status" value="1"/>
</dbReference>
<feature type="domain" description="BHLH" evidence="6">
    <location>
        <begin position="43"/>
        <end position="92"/>
    </location>
</feature>
<dbReference type="OrthoDB" id="1610519at2759"/>
<dbReference type="GO" id="GO:0046983">
    <property type="term" value="F:protein dimerization activity"/>
    <property type="evidence" value="ECO:0007669"/>
    <property type="project" value="InterPro"/>
</dbReference>
<dbReference type="PANTHER" id="PTHR45914:SF24">
    <property type="entry name" value="BHLH DOMAIN-CONTAINING PROTEIN"/>
    <property type="match status" value="1"/>
</dbReference>
<evidence type="ECO:0000259" key="6">
    <source>
        <dbReference type="PROSITE" id="PS50888"/>
    </source>
</evidence>
<feature type="non-terminal residue" evidence="7">
    <location>
        <position position="1"/>
    </location>
</feature>
<evidence type="ECO:0000256" key="1">
    <source>
        <dbReference type="ARBA" id="ARBA00004123"/>
    </source>
</evidence>
<dbReference type="Gene3D" id="4.10.280.10">
    <property type="entry name" value="Helix-loop-helix DNA-binding domain"/>
    <property type="match status" value="1"/>
</dbReference>
<dbReference type="GO" id="GO:0003700">
    <property type="term" value="F:DNA-binding transcription factor activity"/>
    <property type="evidence" value="ECO:0007669"/>
    <property type="project" value="InterPro"/>
</dbReference>
<dbReference type="PROSITE" id="PS50888">
    <property type="entry name" value="BHLH"/>
    <property type="match status" value="1"/>
</dbReference>
<keyword evidence="8" id="KW-1185">Reference proteome</keyword>
<evidence type="ECO:0000256" key="2">
    <source>
        <dbReference type="ARBA" id="ARBA00023015"/>
    </source>
</evidence>
<gene>
    <name evidence="7" type="ORF">M569_08064</name>
</gene>
<dbReference type="EMBL" id="AUSU01003520">
    <property type="protein sequence ID" value="EPS66715.1"/>
    <property type="molecule type" value="Genomic_DNA"/>
</dbReference>
<evidence type="ECO:0000313" key="7">
    <source>
        <dbReference type="EMBL" id="EPS66715.1"/>
    </source>
</evidence>
<evidence type="ECO:0000256" key="5">
    <source>
        <dbReference type="ARBA" id="ARBA00023242"/>
    </source>
</evidence>
<dbReference type="GO" id="GO:0005634">
    <property type="term" value="C:nucleus"/>
    <property type="evidence" value="ECO:0007669"/>
    <property type="project" value="UniProtKB-SubCell"/>
</dbReference>
<dbReference type="InterPro" id="IPR011598">
    <property type="entry name" value="bHLH_dom"/>
</dbReference>
<comment type="subcellular location">
    <subcellularLocation>
        <location evidence="1">Nucleus</location>
    </subcellularLocation>
</comment>
<organism evidence="7 8">
    <name type="scientific">Genlisea aurea</name>
    <dbReference type="NCBI Taxonomy" id="192259"/>
    <lineage>
        <taxon>Eukaryota</taxon>
        <taxon>Viridiplantae</taxon>
        <taxon>Streptophyta</taxon>
        <taxon>Embryophyta</taxon>
        <taxon>Tracheophyta</taxon>
        <taxon>Spermatophyta</taxon>
        <taxon>Magnoliopsida</taxon>
        <taxon>eudicotyledons</taxon>
        <taxon>Gunneridae</taxon>
        <taxon>Pentapetalae</taxon>
        <taxon>asterids</taxon>
        <taxon>lamiids</taxon>
        <taxon>Lamiales</taxon>
        <taxon>Lentibulariaceae</taxon>
        <taxon>Genlisea</taxon>
    </lineage>
</organism>
<comment type="caution">
    <text evidence="7">The sequence shown here is derived from an EMBL/GenBank/DDBJ whole genome shotgun (WGS) entry which is preliminary data.</text>
</comment>
<feature type="non-terminal residue" evidence="7">
    <location>
        <position position="153"/>
    </location>
</feature>
<keyword evidence="2" id="KW-0805">Transcription regulation</keyword>
<dbReference type="InterPro" id="IPR036638">
    <property type="entry name" value="HLH_DNA-bd_sf"/>
</dbReference>
<dbReference type="Proteomes" id="UP000015453">
    <property type="component" value="Unassembled WGS sequence"/>
</dbReference>
<sequence length="153" mass="17276">DDAYLNGAFADVSFRSLLTYCSPPNPVYQTIPPDSHFPAKMMPYHHQKRRKLLPPQQKLSDKTRSLQKLLPWDEKMDIATVLESAYEYIRFLQAQVRALQSMPSLACSSSPASYGTTILGNLNQQQLLQVMINSESAQSHLYSTGCCVYSIDQ</sequence>
<dbReference type="SUPFAM" id="SSF47459">
    <property type="entry name" value="HLH, helix-loop-helix DNA-binding domain"/>
    <property type="match status" value="1"/>
</dbReference>
<dbReference type="PANTHER" id="PTHR45914">
    <property type="entry name" value="TRANSCRIPTION FACTOR HEC3-RELATED"/>
    <property type="match status" value="1"/>
</dbReference>
<accession>S8CJ04</accession>
<keyword evidence="3" id="KW-0238">DNA-binding</keyword>